<reference evidence="1 2" key="1">
    <citation type="submission" date="2019-01" db="EMBL/GenBank/DDBJ databases">
        <title>Weissella sp. nov., a novel lactic acid bacterium isolated from animal feces.</title>
        <authorList>
            <person name="Wang L.-T."/>
        </authorList>
    </citation>
    <scope>NUCLEOTIDE SEQUENCE [LARGE SCALE GENOMIC DNA]</scope>
    <source>
        <strain evidence="1 2">8H-2</strain>
    </source>
</reference>
<dbReference type="RefSeq" id="WP_148622660.1">
    <property type="nucleotide sequence ID" value="NZ_SDGZ01000014.1"/>
</dbReference>
<accession>A0A6C2C6Y2</accession>
<dbReference type="EMBL" id="SDGZ01000014">
    <property type="protein sequence ID" value="TYC49668.1"/>
    <property type="molecule type" value="Genomic_DNA"/>
</dbReference>
<comment type="caution">
    <text evidence="1">The sequence shown here is derived from an EMBL/GenBank/DDBJ whole genome shotgun (WGS) entry which is preliminary data.</text>
</comment>
<keyword evidence="2" id="KW-1185">Reference proteome</keyword>
<organism evidence="1 2">
    <name type="scientific">Weissella muntiaci</name>
    <dbReference type="NCBI Taxonomy" id="2508881"/>
    <lineage>
        <taxon>Bacteria</taxon>
        <taxon>Bacillati</taxon>
        <taxon>Bacillota</taxon>
        <taxon>Bacilli</taxon>
        <taxon>Lactobacillales</taxon>
        <taxon>Lactobacillaceae</taxon>
        <taxon>Weissella</taxon>
    </lineage>
</organism>
<evidence type="ECO:0000313" key="1">
    <source>
        <dbReference type="EMBL" id="TYC49668.1"/>
    </source>
</evidence>
<proteinExistence type="predicted"/>
<sequence length="92" mass="10883">MINREVRRGNGFAVIKENNKLTMMWPVGPFGDNAKFRIDEELEKKAFSSLDDAEEVMHYLMNGRKWIDKRSQADNDKRFLEKFSKLELNNDD</sequence>
<dbReference type="Proteomes" id="UP000371977">
    <property type="component" value="Unassembled WGS sequence"/>
</dbReference>
<name>A0A6C2C6Y2_9LACO</name>
<protein>
    <submittedName>
        <fullName evidence="1">Uncharacterized protein</fullName>
    </submittedName>
</protein>
<evidence type="ECO:0000313" key="2">
    <source>
        <dbReference type="Proteomes" id="UP000371977"/>
    </source>
</evidence>
<dbReference type="OrthoDB" id="9770340at2"/>
<dbReference type="AlphaFoldDB" id="A0A6C2C6Y2"/>
<gene>
    <name evidence="1" type="ORF">ESZ50_05875</name>
</gene>